<feature type="transmembrane region" description="Helical" evidence="12">
    <location>
        <begin position="359"/>
        <end position="380"/>
    </location>
</feature>
<protein>
    <submittedName>
        <fullName evidence="15">PTS transporter subunit EIIC</fullName>
    </submittedName>
</protein>
<sequence length="525" mass="57221">MKTLQRIGKAFMVPVALLPIAGLLLGIGASMQQSLLNYLPFLDNKFWQTVAAVMNQSGQIVFDNLPLLFAIGVASGLTGDKGVAALAATVGFLIMNVVTGIFMPDTLPEKLYANILGIETLQTSVFGGVIIGLLTAYLYNKFYNVKFPDILSFFAGARFVPIITALSSILVGIILAFIWPPIGNLIASFGNIVASEGTNPLYIWLYGTAERALIPFGLHHVFYFPLWYTEAGGIYTSIDGVVAMGDQRIWFQQLSDFSNYGYQAMLENVQAQGATLAGRFMTGKYPFMIFGLPAAAYAMYQEATPERRKAVSGLLLSAGLTVALTGISEPIEFTFLFVAPVLFAIHAVLAGLSFMLMYLFNVHVGMTFSGGLIDLVVYGILPGNEFTSWIRILLVGIFYAPLYYFIFRFAIRRFNLPTPGRGESEDKLVSKADYQASKSVSRDEKAAAILSALGGSGNIDTLDACMSRLRVSVHDIDEVDQLKIKELGASGIFVSGNNLQAIFGTTSDQLKSQIEEIIRESEKNK</sequence>
<feature type="active site" description="Phosphocysteine intermediate; for EIIB activity" evidence="11">
    <location>
        <position position="465"/>
    </location>
</feature>
<reference evidence="15" key="1">
    <citation type="submission" date="2021-03" db="EMBL/GenBank/DDBJ databases">
        <title>Comparative Genomics and Metabolomics in the genus Turicibacter.</title>
        <authorList>
            <person name="Maki J."/>
            <person name="Looft T."/>
        </authorList>
    </citation>
    <scope>NUCLEOTIDE SEQUENCE</scope>
    <source>
        <strain evidence="15">ISU324</strain>
    </source>
</reference>
<dbReference type="NCBIfam" id="TIGR02002">
    <property type="entry name" value="PTS-II-BC-glcB"/>
    <property type="match status" value="1"/>
</dbReference>
<keyword evidence="10 12" id="KW-0472">Membrane</keyword>
<dbReference type="PANTHER" id="PTHR30009:SF20">
    <property type="entry name" value="PTS SYSTEM GLUCOSE-SPECIFIC EIICB COMPONENT-RELATED"/>
    <property type="match status" value="1"/>
</dbReference>
<dbReference type="EMBL" id="CP071250">
    <property type="protein sequence ID" value="UUF08195.1"/>
    <property type="molecule type" value="Genomic_DNA"/>
</dbReference>
<keyword evidence="4" id="KW-0762">Sugar transport</keyword>
<keyword evidence="2" id="KW-0813">Transport</keyword>
<keyword evidence="3" id="KW-1003">Cell membrane</keyword>
<feature type="transmembrane region" description="Helical" evidence="12">
    <location>
        <begin position="159"/>
        <end position="179"/>
    </location>
</feature>
<dbReference type="SUPFAM" id="SSF55604">
    <property type="entry name" value="Glucose permease domain IIB"/>
    <property type="match status" value="1"/>
</dbReference>
<dbReference type="GO" id="GO:0090563">
    <property type="term" value="F:protein-phosphocysteine-sugar phosphotransferase activity"/>
    <property type="evidence" value="ECO:0007669"/>
    <property type="project" value="TreeGrafter"/>
</dbReference>
<evidence type="ECO:0000259" key="14">
    <source>
        <dbReference type="PROSITE" id="PS51103"/>
    </source>
</evidence>
<proteinExistence type="predicted"/>
<feature type="transmembrane region" description="Helical" evidence="12">
    <location>
        <begin position="333"/>
        <end position="352"/>
    </location>
</feature>
<keyword evidence="7 12" id="KW-0812">Transmembrane</keyword>
<dbReference type="PANTHER" id="PTHR30009">
    <property type="entry name" value="CYTOCHROME C-TYPE SYNTHESIS PROTEIN AND PTS TRANSMEMBRANE COMPONENT"/>
    <property type="match status" value="1"/>
</dbReference>
<dbReference type="InterPro" id="IPR036878">
    <property type="entry name" value="Glu_permease_IIB"/>
</dbReference>
<feature type="transmembrane region" description="Helical" evidence="12">
    <location>
        <begin position="12"/>
        <end position="31"/>
    </location>
</feature>
<dbReference type="InterPro" id="IPR001996">
    <property type="entry name" value="PTS_IIB_1"/>
</dbReference>
<evidence type="ECO:0000256" key="1">
    <source>
        <dbReference type="ARBA" id="ARBA00004651"/>
    </source>
</evidence>
<feature type="transmembrane region" description="Helical" evidence="12">
    <location>
        <begin position="310"/>
        <end position="327"/>
    </location>
</feature>
<dbReference type="NCBIfam" id="TIGR00826">
    <property type="entry name" value="EIIB_glc"/>
    <property type="match status" value="1"/>
</dbReference>
<dbReference type="GO" id="GO:0016301">
    <property type="term" value="F:kinase activity"/>
    <property type="evidence" value="ECO:0007669"/>
    <property type="project" value="UniProtKB-KW"/>
</dbReference>
<dbReference type="CDD" id="cd00212">
    <property type="entry name" value="PTS_IIB_glc"/>
    <property type="match status" value="1"/>
</dbReference>
<dbReference type="RefSeq" id="WP_212725022.1">
    <property type="nucleotide sequence ID" value="NZ_CP071250.1"/>
</dbReference>
<accession>A0A9Q9CGM7</accession>
<dbReference type="Pfam" id="PF02378">
    <property type="entry name" value="PTS_EIIC"/>
    <property type="match status" value="1"/>
</dbReference>
<keyword evidence="9 12" id="KW-1133">Transmembrane helix</keyword>
<evidence type="ECO:0000313" key="16">
    <source>
        <dbReference type="Proteomes" id="UP001058072"/>
    </source>
</evidence>
<feature type="transmembrane region" description="Helical" evidence="12">
    <location>
        <begin position="386"/>
        <end position="406"/>
    </location>
</feature>
<dbReference type="AlphaFoldDB" id="A0A9Q9CGM7"/>
<evidence type="ECO:0000256" key="4">
    <source>
        <dbReference type="ARBA" id="ARBA00022597"/>
    </source>
</evidence>
<evidence type="ECO:0000256" key="12">
    <source>
        <dbReference type="SAM" id="Phobius"/>
    </source>
</evidence>
<evidence type="ECO:0000256" key="5">
    <source>
        <dbReference type="ARBA" id="ARBA00022679"/>
    </source>
</evidence>
<dbReference type="GO" id="GO:0009401">
    <property type="term" value="P:phosphoenolpyruvate-dependent sugar phosphotransferase system"/>
    <property type="evidence" value="ECO:0007669"/>
    <property type="project" value="UniProtKB-KW"/>
</dbReference>
<dbReference type="InterPro" id="IPR003352">
    <property type="entry name" value="PTS_EIIC"/>
</dbReference>
<evidence type="ECO:0000256" key="6">
    <source>
        <dbReference type="ARBA" id="ARBA00022683"/>
    </source>
</evidence>
<dbReference type="InterPro" id="IPR018113">
    <property type="entry name" value="PTrfase_EIIB_Cys"/>
</dbReference>
<feature type="domain" description="PTS EIIC type-1" evidence="14">
    <location>
        <begin position="1"/>
        <end position="423"/>
    </location>
</feature>
<evidence type="ECO:0000256" key="11">
    <source>
        <dbReference type="PROSITE-ProRule" id="PRU00421"/>
    </source>
</evidence>
<name>A0A9Q9CGM7_9FIRM</name>
<dbReference type="PROSITE" id="PS51103">
    <property type="entry name" value="PTS_EIIC_TYPE_1"/>
    <property type="match status" value="1"/>
</dbReference>
<comment type="subcellular location">
    <subcellularLocation>
        <location evidence="1">Cell membrane</location>
        <topology evidence="1">Multi-pass membrane protein</topology>
    </subcellularLocation>
</comment>
<evidence type="ECO:0000313" key="15">
    <source>
        <dbReference type="EMBL" id="UUF08195.1"/>
    </source>
</evidence>
<evidence type="ECO:0000256" key="2">
    <source>
        <dbReference type="ARBA" id="ARBA00022448"/>
    </source>
</evidence>
<evidence type="ECO:0000259" key="13">
    <source>
        <dbReference type="PROSITE" id="PS51098"/>
    </source>
</evidence>
<dbReference type="Proteomes" id="UP001058072">
    <property type="component" value="Chromosome"/>
</dbReference>
<dbReference type="GO" id="GO:0005886">
    <property type="term" value="C:plasma membrane"/>
    <property type="evidence" value="ECO:0007669"/>
    <property type="project" value="UniProtKB-SubCell"/>
</dbReference>
<feature type="domain" description="PTS EIIB type-1" evidence="13">
    <location>
        <begin position="443"/>
        <end position="524"/>
    </location>
</feature>
<dbReference type="InterPro" id="IPR013013">
    <property type="entry name" value="PTS_EIIC_1"/>
</dbReference>
<evidence type="ECO:0000256" key="3">
    <source>
        <dbReference type="ARBA" id="ARBA00022475"/>
    </source>
</evidence>
<keyword evidence="6" id="KW-0598">Phosphotransferase system</keyword>
<feature type="transmembrane region" description="Helical" evidence="12">
    <location>
        <begin position="83"/>
        <end position="103"/>
    </location>
</feature>
<dbReference type="GO" id="GO:0008982">
    <property type="term" value="F:protein-N(PI)-phosphohistidine-sugar phosphotransferase activity"/>
    <property type="evidence" value="ECO:0007669"/>
    <property type="project" value="InterPro"/>
</dbReference>
<feature type="transmembrane region" description="Helical" evidence="12">
    <location>
        <begin position="115"/>
        <end position="139"/>
    </location>
</feature>
<keyword evidence="8" id="KW-0418">Kinase</keyword>
<evidence type="ECO:0000256" key="9">
    <source>
        <dbReference type="ARBA" id="ARBA00022989"/>
    </source>
</evidence>
<evidence type="ECO:0000256" key="7">
    <source>
        <dbReference type="ARBA" id="ARBA00022692"/>
    </source>
</evidence>
<dbReference type="InterPro" id="IPR011299">
    <property type="entry name" value="PTS_IIBC_glc"/>
</dbReference>
<dbReference type="Pfam" id="PF00367">
    <property type="entry name" value="PTS_EIIB"/>
    <property type="match status" value="1"/>
</dbReference>
<dbReference type="GO" id="GO:1904659">
    <property type="term" value="P:D-glucose transmembrane transport"/>
    <property type="evidence" value="ECO:0007669"/>
    <property type="project" value="InterPro"/>
</dbReference>
<keyword evidence="5" id="KW-0808">Transferase</keyword>
<dbReference type="Gene3D" id="3.30.1360.60">
    <property type="entry name" value="Glucose permease domain IIB"/>
    <property type="match status" value="1"/>
</dbReference>
<evidence type="ECO:0000256" key="8">
    <source>
        <dbReference type="ARBA" id="ARBA00022777"/>
    </source>
</evidence>
<evidence type="ECO:0000256" key="10">
    <source>
        <dbReference type="ARBA" id="ARBA00023136"/>
    </source>
</evidence>
<dbReference type="GO" id="GO:0055056">
    <property type="term" value="F:D-glucose transmembrane transporter activity"/>
    <property type="evidence" value="ECO:0007669"/>
    <property type="project" value="InterPro"/>
</dbReference>
<dbReference type="PROSITE" id="PS51098">
    <property type="entry name" value="PTS_EIIB_TYPE_1"/>
    <property type="match status" value="1"/>
</dbReference>
<organism evidence="15 16">
    <name type="scientific">Turicibacter bilis</name>
    <dbReference type="NCBI Taxonomy" id="2735723"/>
    <lineage>
        <taxon>Bacteria</taxon>
        <taxon>Bacillati</taxon>
        <taxon>Bacillota</taxon>
        <taxon>Erysipelotrichia</taxon>
        <taxon>Erysipelotrichales</taxon>
        <taxon>Turicibacteraceae</taxon>
        <taxon>Turicibacter</taxon>
    </lineage>
</organism>
<dbReference type="InterPro" id="IPR050429">
    <property type="entry name" value="PTS_Glucose_EIICBA"/>
</dbReference>
<gene>
    <name evidence="15" type="ORF">J0J70_11475</name>
</gene>